<reference evidence="2 3" key="1">
    <citation type="submission" date="2020-03" db="EMBL/GenBank/DDBJ databases">
        <authorList>
            <person name="Lai Q."/>
        </authorList>
    </citation>
    <scope>NUCLEOTIDE SEQUENCE [LARGE SCALE GENOMIC DNA]</scope>
    <source>
        <strain evidence="2 3">CCUG 25036</strain>
    </source>
</reference>
<protein>
    <submittedName>
        <fullName evidence="2">Uncharacterized protein</fullName>
    </submittedName>
</protein>
<organism evidence="2 3">
    <name type="scientific">Luteibacter anthropi</name>
    <dbReference type="NCBI Taxonomy" id="564369"/>
    <lineage>
        <taxon>Bacteria</taxon>
        <taxon>Pseudomonadati</taxon>
        <taxon>Pseudomonadota</taxon>
        <taxon>Gammaproteobacteria</taxon>
        <taxon>Lysobacterales</taxon>
        <taxon>Rhodanobacteraceae</taxon>
        <taxon>Luteibacter</taxon>
    </lineage>
</organism>
<sequence length="215" mass="22981">MPLFVVSRPLRRTVLLSLATSCALVAGLAFPAHAAPPSNVPASIQSLMEAGDTVLAFQPAKPFGAGSAGGALVVRHAQPDPKTQNTCELWLMSATGATYAVSAKNGEVIDCRYNESAKQADPMALSHNLTVSPTSVTYFNELPRGGTTYAFAWDAQKHVWHLQHVEATSVENGESEVIVTKSVLDYPATLPLLTIDAFSPKAIREALHIHRSIVH</sequence>
<gene>
    <name evidence="2" type="ORF">HBF25_17085</name>
</gene>
<evidence type="ECO:0000313" key="2">
    <source>
        <dbReference type="EMBL" id="NII08102.1"/>
    </source>
</evidence>
<feature type="chain" id="PRO_5030770865" evidence="1">
    <location>
        <begin position="35"/>
        <end position="215"/>
    </location>
</feature>
<dbReference type="RefSeq" id="WP_166950534.1">
    <property type="nucleotide sequence ID" value="NZ_CP077072.1"/>
</dbReference>
<dbReference type="AlphaFoldDB" id="A0A7X5UD78"/>
<evidence type="ECO:0000313" key="3">
    <source>
        <dbReference type="Proteomes" id="UP000490980"/>
    </source>
</evidence>
<keyword evidence="3" id="KW-1185">Reference proteome</keyword>
<keyword evidence="1" id="KW-0732">Signal</keyword>
<name>A0A7X5UD78_9GAMM</name>
<evidence type="ECO:0000256" key="1">
    <source>
        <dbReference type="SAM" id="SignalP"/>
    </source>
</evidence>
<proteinExistence type="predicted"/>
<accession>A0A7X5UD78</accession>
<comment type="caution">
    <text evidence="2">The sequence shown here is derived from an EMBL/GenBank/DDBJ whole genome shotgun (WGS) entry which is preliminary data.</text>
</comment>
<dbReference type="Proteomes" id="UP000490980">
    <property type="component" value="Unassembled WGS sequence"/>
</dbReference>
<dbReference type="EMBL" id="JAARLZ010000010">
    <property type="protein sequence ID" value="NII08102.1"/>
    <property type="molecule type" value="Genomic_DNA"/>
</dbReference>
<feature type="signal peptide" evidence="1">
    <location>
        <begin position="1"/>
        <end position="34"/>
    </location>
</feature>